<feature type="transmembrane region" description="Helical" evidence="1">
    <location>
        <begin position="269"/>
        <end position="291"/>
    </location>
</feature>
<reference evidence="2" key="1">
    <citation type="submission" date="2021-03" db="EMBL/GenBank/DDBJ databases">
        <title>Comparative genomics and phylogenomic investigation of the class Geoglossomycetes provide insights into ecological specialization and systematics.</title>
        <authorList>
            <person name="Melie T."/>
            <person name="Pirro S."/>
            <person name="Miller A.N."/>
            <person name="Quandt A."/>
        </authorList>
    </citation>
    <scope>NUCLEOTIDE SEQUENCE</scope>
    <source>
        <strain evidence="2">GBOQ0MN5Z8</strain>
    </source>
</reference>
<gene>
    <name evidence="2" type="ORF">FGG08_002502</name>
</gene>
<evidence type="ECO:0000256" key="1">
    <source>
        <dbReference type="SAM" id="Phobius"/>
    </source>
</evidence>
<dbReference type="EMBL" id="JAGHQL010000038">
    <property type="protein sequence ID" value="KAH0543157.1"/>
    <property type="molecule type" value="Genomic_DNA"/>
</dbReference>
<comment type="caution">
    <text evidence="2">The sequence shown here is derived from an EMBL/GenBank/DDBJ whole genome shotgun (WGS) entry which is preliminary data.</text>
</comment>
<protein>
    <submittedName>
        <fullName evidence="2">Uncharacterized protein</fullName>
    </submittedName>
</protein>
<name>A0A9P8I9I4_9PEZI</name>
<keyword evidence="1" id="KW-0472">Membrane</keyword>
<keyword evidence="3" id="KW-1185">Reference proteome</keyword>
<keyword evidence="1" id="KW-0812">Transmembrane</keyword>
<keyword evidence="1" id="KW-1133">Transmembrane helix</keyword>
<organism evidence="2 3">
    <name type="scientific">Glutinoglossum americanum</name>
    <dbReference type="NCBI Taxonomy" id="1670608"/>
    <lineage>
        <taxon>Eukaryota</taxon>
        <taxon>Fungi</taxon>
        <taxon>Dikarya</taxon>
        <taxon>Ascomycota</taxon>
        <taxon>Pezizomycotina</taxon>
        <taxon>Geoglossomycetes</taxon>
        <taxon>Geoglossales</taxon>
        <taxon>Geoglossaceae</taxon>
        <taxon>Glutinoglossum</taxon>
    </lineage>
</organism>
<dbReference type="OrthoDB" id="2830640at2759"/>
<dbReference type="Proteomes" id="UP000698800">
    <property type="component" value="Unassembled WGS sequence"/>
</dbReference>
<evidence type="ECO:0000313" key="3">
    <source>
        <dbReference type="Proteomes" id="UP000698800"/>
    </source>
</evidence>
<proteinExistence type="predicted"/>
<dbReference type="Gene3D" id="1.20.58.340">
    <property type="entry name" value="Magnesium transport protein CorA, transmembrane region"/>
    <property type="match status" value="1"/>
</dbReference>
<evidence type="ECO:0000313" key="2">
    <source>
        <dbReference type="EMBL" id="KAH0543157.1"/>
    </source>
</evidence>
<feature type="transmembrane region" description="Helical" evidence="1">
    <location>
        <begin position="226"/>
        <end position="249"/>
    </location>
</feature>
<dbReference type="AlphaFoldDB" id="A0A9P8I9I4"/>
<accession>A0A9P8I9I4</accession>
<sequence length="315" mass="35631">MFSGHMAFTFLFRQHDCPGQTDGVLIGLGREKLQLILADLLSSPLTALEDYSTDTVIHPVSFFGSLLKILSNEDAEKIHEKVEVLKGLEEQISSKPISKLGKISVQLNDLRSGLSTLRTVTDLMLAFVKDLENSEIINDGNEVLKLADFPKRDGRWSRLNDQLHRTMDNLREVKQYCQSYKLNLQCLQQSIDISIAVISNLMTQNNTKWNRRVAEATRRDSSAMKVIALLGLLFLPGTFMSALFAMPLFNWDNWPNPSTTRGSVMKAGFWVYWAITIPITVSLILCFSIYVKHQERGDWKDDEEVGFIEGKSPEG</sequence>